<evidence type="ECO:0000313" key="2">
    <source>
        <dbReference type="RefSeq" id="XP_013410380.1"/>
    </source>
</evidence>
<dbReference type="STRING" id="7574.A0A1S3JIZ1"/>
<dbReference type="KEGG" id="lak:106173714"/>
<protein>
    <submittedName>
        <fullName evidence="2">Uncharacterized protein LOC106173714</fullName>
    </submittedName>
</protein>
<proteinExistence type="predicted"/>
<dbReference type="OrthoDB" id="189997at2759"/>
<gene>
    <name evidence="2" type="primary">LOC106173714</name>
</gene>
<accession>A0A1S3JIZ1</accession>
<evidence type="ECO:0000313" key="1">
    <source>
        <dbReference type="Proteomes" id="UP000085678"/>
    </source>
</evidence>
<dbReference type="Proteomes" id="UP000085678">
    <property type="component" value="Unplaced"/>
</dbReference>
<dbReference type="GeneID" id="106173714"/>
<dbReference type="InterPro" id="IPR047801">
    <property type="entry name" value="Peptidase_C45"/>
</dbReference>
<dbReference type="PANTHER" id="PTHR34180">
    <property type="entry name" value="PEPTIDASE C45"/>
    <property type="match status" value="1"/>
</dbReference>
<dbReference type="Gene3D" id="1.10.10.2120">
    <property type="match status" value="1"/>
</dbReference>
<dbReference type="RefSeq" id="XP_013410380.1">
    <property type="nucleotide sequence ID" value="XM_013554926.1"/>
</dbReference>
<sequence>MDDKGGLDCLKLKRGGSLPVLYARGTHYEVGYQVGRVFKSLIQDYVERDGFLQKTLVPYYNTADGNRVFQRYLHASETVYPQYIEELRGIADGAQLDFNQV</sequence>
<keyword evidence="1" id="KW-1185">Reference proteome</keyword>
<name>A0A1S3JIZ1_LINAN</name>
<dbReference type="InParanoid" id="A0A1S3JIZ1"/>
<dbReference type="AlphaFoldDB" id="A0A1S3JIZ1"/>
<reference evidence="2" key="1">
    <citation type="submission" date="2025-08" db="UniProtKB">
        <authorList>
            <consortium name="RefSeq"/>
        </authorList>
    </citation>
    <scope>IDENTIFICATION</scope>
    <source>
        <tissue evidence="2">Gonads</tissue>
    </source>
</reference>
<organism evidence="1 2">
    <name type="scientific">Lingula anatina</name>
    <name type="common">Brachiopod</name>
    <name type="synonym">Lingula unguis</name>
    <dbReference type="NCBI Taxonomy" id="7574"/>
    <lineage>
        <taxon>Eukaryota</taxon>
        <taxon>Metazoa</taxon>
        <taxon>Spiralia</taxon>
        <taxon>Lophotrochozoa</taxon>
        <taxon>Brachiopoda</taxon>
        <taxon>Linguliformea</taxon>
        <taxon>Lingulata</taxon>
        <taxon>Lingulida</taxon>
        <taxon>Linguloidea</taxon>
        <taxon>Lingulidae</taxon>
        <taxon>Lingula</taxon>
    </lineage>
</organism>
<dbReference type="PANTHER" id="PTHR34180:SF1">
    <property type="entry name" value="BETA-ALANYL-DOPAMINE_CARCININE HYDROLASE"/>
    <property type="match status" value="1"/>
</dbReference>